<dbReference type="Proteomes" id="UP001596174">
    <property type="component" value="Unassembled WGS sequence"/>
</dbReference>
<feature type="signal peptide" evidence="2">
    <location>
        <begin position="1"/>
        <end position="26"/>
    </location>
</feature>
<dbReference type="InterPro" id="IPR006311">
    <property type="entry name" value="TAT_signal"/>
</dbReference>
<dbReference type="PROSITE" id="PS51318">
    <property type="entry name" value="TAT"/>
    <property type="match status" value="1"/>
</dbReference>
<sequence>MSRKRRFLSGVALVLAGAAAPAPAFAANQVQSPEIAPALGGVSGALPYAVHPLEALRLDPMANSSADPLDNGVAVQPDNGVPEVSSLPVTSPLSNGGGVGSLLGGLGN</sequence>
<accession>A0ABW1FXH9</accession>
<keyword evidence="2" id="KW-0732">Signal</keyword>
<organism evidence="3 4">
    <name type="scientific">Streptacidiphilus monticola</name>
    <dbReference type="NCBI Taxonomy" id="2161674"/>
    <lineage>
        <taxon>Bacteria</taxon>
        <taxon>Bacillati</taxon>
        <taxon>Actinomycetota</taxon>
        <taxon>Actinomycetes</taxon>
        <taxon>Kitasatosporales</taxon>
        <taxon>Streptomycetaceae</taxon>
        <taxon>Streptacidiphilus</taxon>
    </lineage>
</organism>
<evidence type="ECO:0000256" key="1">
    <source>
        <dbReference type="SAM" id="MobiDB-lite"/>
    </source>
</evidence>
<dbReference type="EMBL" id="JBHSQJ010000022">
    <property type="protein sequence ID" value="MFC5906958.1"/>
    <property type="molecule type" value="Genomic_DNA"/>
</dbReference>
<dbReference type="RefSeq" id="WP_380580895.1">
    <property type="nucleotide sequence ID" value="NZ_JBHSQJ010000022.1"/>
</dbReference>
<evidence type="ECO:0000313" key="3">
    <source>
        <dbReference type="EMBL" id="MFC5906958.1"/>
    </source>
</evidence>
<comment type="caution">
    <text evidence="3">The sequence shown here is derived from an EMBL/GenBank/DDBJ whole genome shotgun (WGS) entry which is preliminary data.</text>
</comment>
<feature type="region of interest" description="Disordered" evidence="1">
    <location>
        <begin position="66"/>
        <end position="108"/>
    </location>
</feature>
<proteinExistence type="predicted"/>
<gene>
    <name evidence="3" type="ORF">ACFP3V_06985</name>
</gene>
<evidence type="ECO:0008006" key="5">
    <source>
        <dbReference type="Google" id="ProtNLM"/>
    </source>
</evidence>
<feature type="chain" id="PRO_5046085925" description="Secreted protein" evidence="2">
    <location>
        <begin position="27"/>
        <end position="108"/>
    </location>
</feature>
<evidence type="ECO:0000256" key="2">
    <source>
        <dbReference type="SAM" id="SignalP"/>
    </source>
</evidence>
<reference evidence="4" key="1">
    <citation type="journal article" date="2019" name="Int. J. Syst. Evol. Microbiol.">
        <title>The Global Catalogue of Microorganisms (GCM) 10K type strain sequencing project: providing services to taxonomists for standard genome sequencing and annotation.</title>
        <authorList>
            <consortium name="The Broad Institute Genomics Platform"/>
            <consortium name="The Broad Institute Genome Sequencing Center for Infectious Disease"/>
            <person name="Wu L."/>
            <person name="Ma J."/>
        </authorList>
    </citation>
    <scope>NUCLEOTIDE SEQUENCE [LARGE SCALE GENOMIC DNA]</scope>
    <source>
        <strain evidence="4">JCM 4816</strain>
    </source>
</reference>
<name>A0ABW1FXH9_9ACTN</name>
<feature type="compositionally biased region" description="Gly residues" evidence="1">
    <location>
        <begin position="95"/>
        <end position="108"/>
    </location>
</feature>
<evidence type="ECO:0000313" key="4">
    <source>
        <dbReference type="Proteomes" id="UP001596174"/>
    </source>
</evidence>
<protein>
    <recommendedName>
        <fullName evidence="5">Secreted protein</fullName>
    </recommendedName>
</protein>
<keyword evidence="4" id="KW-1185">Reference proteome</keyword>